<dbReference type="SUPFAM" id="SSF49870">
    <property type="entry name" value="Osmotin, thaumatin-like protein"/>
    <property type="match status" value="1"/>
</dbReference>
<dbReference type="AlphaFoldDB" id="A0A017TFE8"/>
<dbReference type="PANTHER" id="PTHR31013">
    <property type="entry name" value="THAUMATIN FAMILY PROTEIN-RELATED"/>
    <property type="match status" value="1"/>
</dbReference>
<accession>A0A017TFE8</accession>
<keyword evidence="3" id="KW-1185">Reference proteome</keyword>
<proteinExistence type="predicted"/>
<keyword evidence="2" id="KW-0326">Glycosidase</keyword>
<keyword evidence="2" id="KW-0624">Polysaccharide degradation</keyword>
<dbReference type="InterPro" id="IPR001938">
    <property type="entry name" value="Thaumatin"/>
</dbReference>
<evidence type="ECO:0000313" key="3">
    <source>
        <dbReference type="Proteomes" id="UP000019678"/>
    </source>
</evidence>
<name>A0A017TFE8_9BACT</name>
<dbReference type="eggNOG" id="COG3179">
    <property type="taxonomic scope" value="Bacteria"/>
</dbReference>
<dbReference type="SMART" id="SM00458">
    <property type="entry name" value="RICIN"/>
    <property type="match status" value="1"/>
</dbReference>
<dbReference type="EMBL" id="ASRX01000008">
    <property type="protein sequence ID" value="EYF07632.1"/>
    <property type="molecule type" value="Genomic_DNA"/>
</dbReference>
<dbReference type="GO" id="GO:0045493">
    <property type="term" value="P:xylan catabolic process"/>
    <property type="evidence" value="ECO:0007669"/>
    <property type="project" value="UniProtKB-KW"/>
</dbReference>
<dbReference type="PROSITE" id="PS51367">
    <property type="entry name" value="THAUMATIN_2"/>
    <property type="match status" value="1"/>
</dbReference>
<dbReference type="InterPro" id="IPR000772">
    <property type="entry name" value="Ricin_B_lectin"/>
</dbReference>
<keyword evidence="2" id="KW-0119">Carbohydrate metabolism</keyword>
<gene>
    <name evidence="2" type="ORF">CAP_8133</name>
</gene>
<sequence>MIREIAWGGVWLGGLSLLLTGCVVADETAIEEESEDESVAVIVSNVTEGDYVIRSVATGKCLDIASSNTANGGRVQSWTCNGTNAQKFHVSPTGDGFFKIVNVNSNKALDVKEVSTAANAEVQQWEYGGGANQQWRFVNRGGVEMSIQVRHTDMALDLYWGNAADGTAILQYPYQGTSNQRWTLDKISGGGGGGSNPPANGKRQLSIRNQCGHPIWIAHSNNVQAEQNKRLNTGESFVYDVPDGGINATRFWPKTGCNASGLNCTIGDSVAPCPSGGCQPPIESKFEATFAPKGGAEQTWYNLSQVDGYTLPFKVVPQGQGAEAGSCVTSDCSGLSLAQCPSGEYIQGYGDQDLRVRDGSGNVIGCMAPCKKWNYPAPWGLGRPEHQDPGLHLCCPTPIDPATGQCTVQNACMSPNACSNAGDPQSVVHTDYVKAMQQMCPSAYSYAYDDAAGLHACPSTTSFEVTFCP</sequence>
<dbReference type="STRING" id="1192034.CAP_8133"/>
<dbReference type="InterPro" id="IPR035992">
    <property type="entry name" value="Ricin_B-like_lectins"/>
</dbReference>
<protein>
    <submittedName>
        <fullName evidence="2">Endo-1,4-beta-xylanase A</fullName>
    </submittedName>
</protein>
<dbReference type="SUPFAM" id="SSF50370">
    <property type="entry name" value="Ricin B-like lectins"/>
    <property type="match status" value="1"/>
</dbReference>
<dbReference type="Proteomes" id="UP000019678">
    <property type="component" value="Unassembled WGS sequence"/>
</dbReference>
<dbReference type="Pfam" id="PF14200">
    <property type="entry name" value="RicinB_lectin_2"/>
    <property type="match status" value="2"/>
</dbReference>
<organism evidence="2 3">
    <name type="scientific">Chondromyces apiculatus DSM 436</name>
    <dbReference type="NCBI Taxonomy" id="1192034"/>
    <lineage>
        <taxon>Bacteria</taxon>
        <taxon>Pseudomonadati</taxon>
        <taxon>Myxococcota</taxon>
        <taxon>Polyangia</taxon>
        <taxon>Polyangiales</taxon>
        <taxon>Polyangiaceae</taxon>
        <taxon>Chondromyces</taxon>
    </lineage>
</organism>
<evidence type="ECO:0000259" key="1">
    <source>
        <dbReference type="SMART" id="SM00458"/>
    </source>
</evidence>
<keyword evidence="2" id="KW-0378">Hydrolase</keyword>
<dbReference type="Gene3D" id="2.80.10.50">
    <property type="match status" value="3"/>
</dbReference>
<dbReference type="SMART" id="SM00205">
    <property type="entry name" value="THN"/>
    <property type="match status" value="1"/>
</dbReference>
<dbReference type="Pfam" id="PF00314">
    <property type="entry name" value="Thaumatin"/>
    <property type="match status" value="2"/>
</dbReference>
<dbReference type="Gene3D" id="2.60.110.10">
    <property type="entry name" value="Thaumatin"/>
    <property type="match status" value="1"/>
</dbReference>
<feature type="domain" description="Ricin B lectin" evidence="1">
    <location>
        <begin position="49"/>
        <end position="185"/>
    </location>
</feature>
<reference evidence="2 3" key="1">
    <citation type="submission" date="2013-05" db="EMBL/GenBank/DDBJ databases">
        <title>Genome assembly of Chondromyces apiculatus DSM 436.</title>
        <authorList>
            <person name="Sharma G."/>
            <person name="Khatri I."/>
            <person name="Kaur C."/>
            <person name="Mayilraj S."/>
            <person name="Subramanian S."/>
        </authorList>
    </citation>
    <scope>NUCLEOTIDE SEQUENCE [LARGE SCALE GENOMIC DNA]</scope>
    <source>
        <strain evidence="2 3">DSM 436</strain>
    </source>
</reference>
<comment type="caution">
    <text evidence="2">The sequence shown here is derived from an EMBL/GenBank/DDBJ whole genome shotgun (WGS) entry which is preliminary data.</text>
</comment>
<dbReference type="PANTHER" id="PTHR31013:SF2">
    <property type="entry name" value="THAUMATIN-LIKE PROTEIN"/>
    <property type="match status" value="1"/>
</dbReference>
<dbReference type="PROSITE" id="PS50231">
    <property type="entry name" value="RICIN_B_LECTIN"/>
    <property type="match status" value="1"/>
</dbReference>
<dbReference type="InterPro" id="IPR037176">
    <property type="entry name" value="Osmotin/thaumatin-like_sf"/>
</dbReference>
<dbReference type="RefSeq" id="WP_052374264.1">
    <property type="nucleotide sequence ID" value="NZ_ASRX01000008.1"/>
</dbReference>
<dbReference type="CDD" id="cd00161">
    <property type="entry name" value="beta-trefoil_Ricin-like"/>
    <property type="match status" value="1"/>
</dbReference>
<dbReference type="GO" id="GO:0016798">
    <property type="term" value="F:hydrolase activity, acting on glycosyl bonds"/>
    <property type="evidence" value="ECO:0007669"/>
    <property type="project" value="UniProtKB-KW"/>
</dbReference>
<keyword evidence="2" id="KW-0858">Xylan degradation</keyword>
<dbReference type="PROSITE" id="PS51257">
    <property type="entry name" value="PROKAR_LIPOPROTEIN"/>
    <property type="match status" value="1"/>
</dbReference>
<dbReference type="PRINTS" id="PR00347">
    <property type="entry name" value="THAUMATIN"/>
</dbReference>
<dbReference type="OrthoDB" id="505805at2"/>
<evidence type="ECO:0000313" key="2">
    <source>
        <dbReference type="EMBL" id="EYF07632.1"/>
    </source>
</evidence>